<dbReference type="InterPro" id="IPR036388">
    <property type="entry name" value="WH-like_DNA-bd_sf"/>
</dbReference>
<protein>
    <submittedName>
        <fullName evidence="5">GntR family transcriptional regulator</fullName>
    </submittedName>
</protein>
<dbReference type="PANTHER" id="PTHR38445:SF10">
    <property type="entry name" value="GNTR-FAMILY TRANSCRIPTIONAL REGULATOR"/>
    <property type="match status" value="1"/>
</dbReference>
<dbReference type="SMART" id="SM00345">
    <property type="entry name" value="HTH_GNTR"/>
    <property type="match status" value="1"/>
</dbReference>
<dbReference type="CDD" id="cd07377">
    <property type="entry name" value="WHTH_GntR"/>
    <property type="match status" value="1"/>
</dbReference>
<reference evidence="5 6" key="1">
    <citation type="submission" date="2018-09" db="EMBL/GenBank/DDBJ databases">
        <authorList>
            <person name="Zhu H."/>
        </authorList>
    </citation>
    <scope>NUCLEOTIDE SEQUENCE [LARGE SCALE GENOMIC DNA]</scope>
    <source>
        <strain evidence="5 6">K2R01-6</strain>
    </source>
</reference>
<comment type="caution">
    <text evidence="5">The sequence shown here is derived from an EMBL/GenBank/DDBJ whole genome shotgun (WGS) entry which is preliminary data.</text>
</comment>
<evidence type="ECO:0000256" key="1">
    <source>
        <dbReference type="ARBA" id="ARBA00023015"/>
    </source>
</evidence>
<dbReference type="OrthoDB" id="162505at2"/>
<dbReference type="PANTHER" id="PTHR38445">
    <property type="entry name" value="HTH-TYPE TRANSCRIPTIONAL REPRESSOR YTRA"/>
    <property type="match status" value="1"/>
</dbReference>
<evidence type="ECO:0000313" key="6">
    <source>
        <dbReference type="Proteomes" id="UP000286100"/>
    </source>
</evidence>
<proteinExistence type="predicted"/>
<keyword evidence="6" id="KW-1185">Reference proteome</keyword>
<dbReference type="InterPro" id="IPR000524">
    <property type="entry name" value="Tscrpt_reg_HTH_GntR"/>
</dbReference>
<dbReference type="PROSITE" id="PS50949">
    <property type="entry name" value="HTH_GNTR"/>
    <property type="match status" value="1"/>
</dbReference>
<dbReference type="InterPro" id="IPR036390">
    <property type="entry name" value="WH_DNA-bd_sf"/>
</dbReference>
<dbReference type="Proteomes" id="UP000286100">
    <property type="component" value="Unassembled WGS sequence"/>
</dbReference>
<evidence type="ECO:0000259" key="4">
    <source>
        <dbReference type="PROSITE" id="PS50949"/>
    </source>
</evidence>
<dbReference type="Pfam" id="PF00392">
    <property type="entry name" value="GntR"/>
    <property type="match status" value="1"/>
</dbReference>
<accession>A0A418WL45</accession>
<evidence type="ECO:0000256" key="3">
    <source>
        <dbReference type="ARBA" id="ARBA00023163"/>
    </source>
</evidence>
<dbReference type="SUPFAM" id="SSF46785">
    <property type="entry name" value="Winged helix' DNA-binding domain"/>
    <property type="match status" value="1"/>
</dbReference>
<gene>
    <name evidence="5" type="ORF">D3876_11170</name>
</gene>
<dbReference type="AlphaFoldDB" id="A0A418WL45"/>
<sequence length="118" mass="12927">MTVIGGEESPVYLRLRGMISAMILDGTYAEGDQLPSVRVFASEHGANPLTVAKAYQSLQDKGYVAVKRGIGMFVASGAVEQLRIDERAQFLTQSWPRIREHIARLGIEPAELLDPIDA</sequence>
<dbReference type="EMBL" id="QYUM01000003">
    <property type="protein sequence ID" value="RJF90753.1"/>
    <property type="molecule type" value="Genomic_DNA"/>
</dbReference>
<evidence type="ECO:0000313" key="5">
    <source>
        <dbReference type="EMBL" id="RJF90753.1"/>
    </source>
</evidence>
<dbReference type="GO" id="GO:0003700">
    <property type="term" value="F:DNA-binding transcription factor activity"/>
    <property type="evidence" value="ECO:0007669"/>
    <property type="project" value="InterPro"/>
</dbReference>
<dbReference type="Gene3D" id="6.10.250.1220">
    <property type="match status" value="1"/>
</dbReference>
<evidence type="ECO:0000256" key="2">
    <source>
        <dbReference type="ARBA" id="ARBA00023125"/>
    </source>
</evidence>
<dbReference type="Gene3D" id="1.10.10.10">
    <property type="entry name" value="Winged helix-like DNA-binding domain superfamily/Winged helix DNA-binding domain"/>
    <property type="match status" value="1"/>
</dbReference>
<dbReference type="GO" id="GO:0003677">
    <property type="term" value="F:DNA binding"/>
    <property type="evidence" value="ECO:0007669"/>
    <property type="project" value="UniProtKB-KW"/>
</dbReference>
<keyword evidence="1" id="KW-0805">Transcription regulation</keyword>
<keyword evidence="3" id="KW-0804">Transcription</keyword>
<dbReference type="RefSeq" id="WP_119762196.1">
    <property type="nucleotide sequence ID" value="NZ_QYUM01000003.1"/>
</dbReference>
<organism evidence="5 6">
    <name type="scientific">Sphingomonas cavernae</name>
    <dbReference type="NCBI Taxonomy" id="2320861"/>
    <lineage>
        <taxon>Bacteria</taxon>
        <taxon>Pseudomonadati</taxon>
        <taxon>Pseudomonadota</taxon>
        <taxon>Alphaproteobacteria</taxon>
        <taxon>Sphingomonadales</taxon>
        <taxon>Sphingomonadaceae</taxon>
        <taxon>Sphingomonas</taxon>
    </lineage>
</organism>
<name>A0A418WL45_9SPHN</name>
<keyword evidence="2" id="KW-0238">DNA-binding</keyword>
<feature type="domain" description="HTH gntR-type" evidence="4">
    <location>
        <begin position="9"/>
        <end position="77"/>
    </location>
</feature>